<dbReference type="InterPro" id="IPR020845">
    <property type="entry name" value="AMP-binding_CS"/>
</dbReference>
<dbReference type="PANTHER" id="PTHR43272">
    <property type="entry name" value="LONG-CHAIN-FATTY-ACID--COA LIGASE"/>
    <property type="match status" value="1"/>
</dbReference>
<dbReference type="GO" id="GO:0016020">
    <property type="term" value="C:membrane"/>
    <property type="evidence" value="ECO:0007669"/>
    <property type="project" value="TreeGrafter"/>
</dbReference>
<dbReference type="AlphaFoldDB" id="A0A1L3JHK0"/>
<dbReference type="SUPFAM" id="SSF56801">
    <property type="entry name" value="Acetyl-CoA synthetase-like"/>
    <property type="match status" value="1"/>
</dbReference>
<dbReference type="STRING" id="1850252.LPB136_04200"/>
<evidence type="ECO:0000259" key="4">
    <source>
        <dbReference type="Pfam" id="PF00501"/>
    </source>
</evidence>
<accession>A0A1L3JHK0</accession>
<proteinExistence type="predicted"/>
<protein>
    <submittedName>
        <fullName evidence="5">Long-chain fatty acid--CoA ligase</fullName>
    </submittedName>
</protein>
<dbReference type="InterPro" id="IPR000873">
    <property type="entry name" value="AMP-dep_synth/lig_dom"/>
</dbReference>
<dbReference type="Pfam" id="PF00501">
    <property type="entry name" value="AMP-binding"/>
    <property type="match status" value="1"/>
</dbReference>
<evidence type="ECO:0000313" key="5">
    <source>
        <dbReference type="EMBL" id="APG64615.1"/>
    </source>
</evidence>
<evidence type="ECO:0000256" key="3">
    <source>
        <dbReference type="ARBA" id="ARBA00023098"/>
    </source>
</evidence>
<dbReference type="OrthoDB" id="9803968at2"/>
<feature type="domain" description="AMP-dependent synthetase/ligase" evidence="4">
    <location>
        <begin position="18"/>
        <end position="418"/>
    </location>
</feature>
<evidence type="ECO:0000313" key="6">
    <source>
        <dbReference type="Proteomes" id="UP000181898"/>
    </source>
</evidence>
<dbReference type="KEGG" id="ten:LPB136_04200"/>
<dbReference type="PANTHER" id="PTHR43272:SF32">
    <property type="entry name" value="AMP-DEPENDENT SYNTHETASE_LIGASE DOMAIN-CONTAINING PROTEIN"/>
    <property type="match status" value="1"/>
</dbReference>
<gene>
    <name evidence="5" type="ORF">LPB136_04200</name>
</gene>
<dbReference type="Proteomes" id="UP000181898">
    <property type="component" value="Chromosome"/>
</dbReference>
<evidence type="ECO:0000256" key="2">
    <source>
        <dbReference type="ARBA" id="ARBA00022832"/>
    </source>
</evidence>
<dbReference type="InterPro" id="IPR042099">
    <property type="entry name" value="ANL_N_sf"/>
</dbReference>
<dbReference type="PROSITE" id="PS00455">
    <property type="entry name" value="AMP_BINDING"/>
    <property type="match status" value="1"/>
</dbReference>
<dbReference type="Pfam" id="PF23562">
    <property type="entry name" value="AMP-binding_C_3"/>
    <property type="match status" value="1"/>
</dbReference>
<dbReference type="RefSeq" id="WP_072554941.1">
    <property type="nucleotide sequence ID" value="NZ_CP018155.1"/>
</dbReference>
<dbReference type="Gene3D" id="3.40.50.12780">
    <property type="entry name" value="N-terminal domain of ligase-like"/>
    <property type="match status" value="2"/>
</dbReference>
<dbReference type="CDD" id="cd05907">
    <property type="entry name" value="VL_LC_FACS_like"/>
    <property type="match status" value="1"/>
</dbReference>
<keyword evidence="3" id="KW-0443">Lipid metabolism</keyword>
<organism evidence="5 6">
    <name type="scientific">Tenacibaculum todarodis</name>
    <dbReference type="NCBI Taxonomy" id="1850252"/>
    <lineage>
        <taxon>Bacteria</taxon>
        <taxon>Pseudomonadati</taxon>
        <taxon>Bacteroidota</taxon>
        <taxon>Flavobacteriia</taxon>
        <taxon>Flavobacteriales</taxon>
        <taxon>Flavobacteriaceae</taxon>
        <taxon>Tenacibaculum</taxon>
    </lineage>
</organism>
<keyword evidence="1 5" id="KW-0436">Ligase</keyword>
<keyword evidence="2" id="KW-0276">Fatty acid metabolism</keyword>
<reference evidence="5 6" key="1">
    <citation type="submission" date="2016-11" db="EMBL/GenBank/DDBJ databases">
        <title>Tenacibaculum sp. LPB0136, isolated from marine environment.</title>
        <authorList>
            <person name="Kim E."/>
            <person name="Yi H."/>
        </authorList>
    </citation>
    <scope>NUCLEOTIDE SEQUENCE [LARGE SCALE GENOMIC DNA]</scope>
    <source>
        <strain evidence="5 6">LPB0136</strain>
    </source>
</reference>
<keyword evidence="6" id="KW-1185">Reference proteome</keyword>
<evidence type="ECO:0000256" key="1">
    <source>
        <dbReference type="ARBA" id="ARBA00022598"/>
    </source>
</evidence>
<dbReference type="EMBL" id="CP018155">
    <property type="protein sequence ID" value="APG64615.1"/>
    <property type="molecule type" value="Genomic_DNA"/>
</dbReference>
<name>A0A1L3JHK0_9FLAO</name>
<sequence>MSKTITRIFDFAYNQLVNYPQEKCYNYKVNDEWKSISTEKLINSANKVSSSLLKLGVKPNDKIAVITENNNPNWHILDTGILQIGAQNVPLYATLSEKDYEYILNHSDAQYCFVSNNDLYNKVKSIESKTQLKGIFSLEELETDYGFSNFLEIGTNKEYSSEIEKLKNNVKPDHLATIIYTSGTTGTPKGVMLSHNNIVFTVFKTDKAFNLNSSKKRILSYLPICHIYERTASYYNLYKGFEVYFAESLETIGDNIREVKPHFLAVVPRLLEKIFDKIIDKGSNLKGLKKQLFFWALALAEKYEPYHKNGNWYHFKLNIANKIIFSKWREALGNNLEFMVSGSAPLQQRLIRVFTAAGIPVFEGYGMTESSPGGTVNDLRNNNLKIGTVGKPLEGVEIKIAEDGEILMKGENVMLGYYKNDELTKKTIINGYLHTGDIGELDNEGFLTITDRKKEIFKTSGGKYIAPAALESEFKQSRFIEQIMVIGEGEKMPAAFIQVQFEFIEDWAKRHHHKITDVTSDKKLIERIQEEVDFYNKKFGKWEQIKRFEITPEPWTIENECLTPTMKIKRKVIKEKYKKLYQKIYNS</sequence>
<dbReference type="GO" id="GO:0004467">
    <property type="term" value="F:long-chain fatty acid-CoA ligase activity"/>
    <property type="evidence" value="ECO:0007669"/>
    <property type="project" value="TreeGrafter"/>
</dbReference>